<dbReference type="GO" id="GO:0007399">
    <property type="term" value="P:nervous system development"/>
    <property type="evidence" value="ECO:0007669"/>
    <property type="project" value="UniProtKB-KW"/>
</dbReference>
<name>A0A452EGW7_CAPHI</name>
<evidence type="ECO:0000256" key="15">
    <source>
        <dbReference type="PROSITE-ProRule" id="PRU10141"/>
    </source>
</evidence>
<accession>A0A452EGW7</accession>
<keyword evidence="10" id="KW-0524">Neurogenesis</keyword>
<dbReference type="InterPro" id="IPR011009">
    <property type="entry name" value="Kinase-like_dom_sf"/>
</dbReference>
<evidence type="ECO:0000313" key="18">
    <source>
        <dbReference type="Ensembl" id="ENSCHIP00000011290.1"/>
    </source>
</evidence>
<dbReference type="AlphaFoldDB" id="A0A452EGW7"/>
<feature type="region of interest" description="Disordered" evidence="16">
    <location>
        <begin position="259"/>
        <end position="285"/>
    </location>
</feature>
<dbReference type="GeneTree" id="ENSGT00940000157462"/>
<comment type="similarity">
    <text evidence="2">Belongs to the protein kinase superfamily. CAMK Ser/Thr protein kinase family. SNF1 subfamily.</text>
</comment>
<dbReference type="SUPFAM" id="SSF56112">
    <property type="entry name" value="Protein kinase-like (PK-like)"/>
    <property type="match status" value="1"/>
</dbReference>
<dbReference type="PROSITE" id="PS00107">
    <property type="entry name" value="PROTEIN_KINASE_ATP"/>
    <property type="match status" value="1"/>
</dbReference>
<protein>
    <submittedName>
        <fullName evidence="18">BR serine/threonine kinase 2</fullName>
    </submittedName>
</protein>
<evidence type="ECO:0000256" key="7">
    <source>
        <dbReference type="ARBA" id="ARBA00022777"/>
    </source>
</evidence>
<comment type="cofactor">
    <cofactor evidence="1">
        <name>Mg(2+)</name>
        <dbReference type="ChEBI" id="CHEBI:18420"/>
    </cofactor>
</comment>
<evidence type="ECO:0000256" key="9">
    <source>
        <dbReference type="ARBA" id="ARBA00022842"/>
    </source>
</evidence>
<evidence type="ECO:0000256" key="6">
    <source>
        <dbReference type="ARBA" id="ARBA00022741"/>
    </source>
</evidence>
<feature type="compositionally biased region" description="Pro residues" evidence="16">
    <location>
        <begin position="434"/>
        <end position="450"/>
    </location>
</feature>
<dbReference type="Ensembl" id="ENSCHIT00000019078.1">
    <property type="protein sequence ID" value="ENSCHIP00000011290.1"/>
    <property type="gene ID" value="ENSCHIG00000013468.1"/>
</dbReference>
<dbReference type="Pfam" id="PF21115">
    <property type="entry name" value="UBA_BRSK"/>
    <property type="match status" value="1"/>
</dbReference>
<comment type="catalytic activity">
    <reaction evidence="12">
        <text>L-seryl-[tau protein] + ATP = O-phospho-L-seryl-[tau protein] + ADP + H(+)</text>
        <dbReference type="Rhea" id="RHEA:12801"/>
        <dbReference type="Rhea" id="RHEA-COMP:13701"/>
        <dbReference type="Rhea" id="RHEA-COMP:13702"/>
        <dbReference type="ChEBI" id="CHEBI:15378"/>
        <dbReference type="ChEBI" id="CHEBI:29999"/>
        <dbReference type="ChEBI" id="CHEBI:30616"/>
        <dbReference type="ChEBI" id="CHEBI:83421"/>
        <dbReference type="ChEBI" id="CHEBI:456216"/>
        <dbReference type="EC" id="2.7.11.26"/>
    </reaction>
</comment>
<dbReference type="Proteomes" id="UP000291000">
    <property type="component" value="Chromosome 29"/>
</dbReference>
<evidence type="ECO:0000256" key="5">
    <source>
        <dbReference type="ARBA" id="ARBA00022723"/>
    </source>
</evidence>
<keyword evidence="3" id="KW-0723">Serine/threonine-protein kinase</keyword>
<evidence type="ECO:0000256" key="14">
    <source>
        <dbReference type="ARBA" id="ARBA00048878"/>
    </source>
</evidence>
<evidence type="ECO:0000256" key="1">
    <source>
        <dbReference type="ARBA" id="ARBA00001946"/>
    </source>
</evidence>
<dbReference type="InterPro" id="IPR017441">
    <property type="entry name" value="Protein_kinase_ATP_BS"/>
</dbReference>
<evidence type="ECO:0000256" key="10">
    <source>
        <dbReference type="ARBA" id="ARBA00022902"/>
    </source>
</evidence>
<feature type="region of interest" description="Disordered" evidence="16">
    <location>
        <begin position="686"/>
        <end position="741"/>
    </location>
</feature>
<evidence type="ECO:0000256" key="12">
    <source>
        <dbReference type="ARBA" id="ARBA00048291"/>
    </source>
</evidence>
<dbReference type="Gene3D" id="1.10.510.10">
    <property type="entry name" value="Transferase(Phosphotransferase) domain 1"/>
    <property type="match status" value="1"/>
</dbReference>
<evidence type="ECO:0000259" key="17">
    <source>
        <dbReference type="PROSITE" id="PS50011"/>
    </source>
</evidence>
<reference evidence="18" key="2">
    <citation type="submission" date="2025-08" db="UniProtKB">
        <authorList>
            <consortium name="Ensembl"/>
        </authorList>
    </citation>
    <scope>IDENTIFICATION</scope>
</reference>
<proteinExistence type="inferred from homology"/>
<evidence type="ECO:0000256" key="3">
    <source>
        <dbReference type="ARBA" id="ARBA00022527"/>
    </source>
</evidence>
<evidence type="ECO:0000256" key="13">
    <source>
        <dbReference type="ARBA" id="ARBA00048679"/>
    </source>
</evidence>
<keyword evidence="19" id="KW-1185">Reference proteome</keyword>
<dbReference type="GO" id="GO:0005737">
    <property type="term" value="C:cytoplasm"/>
    <property type="evidence" value="ECO:0007669"/>
    <property type="project" value="TreeGrafter"/>
</dbReference>
<feature type="region of interest" description="Disordered" evidence="16">
    <location>
        <begin position="317"/>
        <end position="480"/>
    </location>
</feature>
<dbReference type="PROSITE" id="PS00108">
    <property type="entry name" value="PROTEIN_KINASE_ST"/>
    <property type="match status" value="1"/>
</dbReference>
<dbReference type="GO" id="GO:0046872">
    <property type="term" value="F:metal ion binding"/>
    <property type="evidence" value="ECO:0007669"/>
    <property type="project" value="UniProtKB-KW"/>
</dbReference>
<evidence type="ECO:0000256" key="8">
    <source>
        <dbReference type="ARBA" id="ARBA00022840"/>
    </source>
</evidence>
<feature type="binding site" evidence="15">
    <location>
        <position position="44"/>
    </location>
    <ligand>
        <name>ATP</name>
        <dbReference type="ChEBI" id="CHEBI:30616"/>
    </ligand>
</feature>
<dbReference type="GO" id="GO:0035556">
    <property type="term" value="P:intracellular signal transduction"/>
    <property type="evidence" value="ECO:0007669"/>
    <property type="project" value="TreeGrafter"/>
</dbReference>
<dbReference type="SMART" id="SM00220">
    <property type="entry name" value="S_TKc"/>
    <property type="match status" value="1"/>
</dbReference>
<dbReference type="PROSITE" id="PS50011">
    <property type="entry name" value="PROTEIN_KINASE_DOM"/>
    <property type="match status" value="1"/>
</dbReference>
<dbReference type="PANTHER" id="PTHR24346">
    <property type="entry name" value="MAP/MICROTUBULE AFFINITY-REGULATING KINASE"/>
    <property type="match status" value="1"/>
</dbReference>
<feature type="domain" description="Protein kinase" evidence="17">
    <location>
        <begin position="15"/>
        <end position="265"/>
    </location>
</feature>
<dbReference type="FunFam" id="3.30.200.20:FF:000003">
    <property type="entry name" value="Non-specific serine/threonine protein kinase"/>
    <property type="match status" value="1"/>
</dbReference>
<dbReference type="InterPro" id="IPR000719">
    <property type="entry name" value="Prot_kinase_dom"/>
</dbReference>
<dbReference type="InterPro" id="IPR048622">
    <property type="entry name" value="BRSK1_2-like_UBA"/>
</dbReference>
<keyword evidence="5" id="KW-0479">Metal-binding</keyword>
<sequence>MTSTGKDGGGYVGPYRLEKTLGKGQTGLVKLGIHCVTCQKVAVKIVNREKLSESVLMKVEREIAILKLIEHPHVLKLHDVYENKKYLYLVLEHVSGGELFDYLVKKGRLTPKEARKFFRQIISALDFCHSHSICHRDLKPENLLLDEKNNIRIADFGMASLQVGDSLLETSCGSPHYACPEVIRGEKYDGRKADVWSCGVILFALLVGALPFDDDNLRQLLEKVKRGVFHMPHFIPPDCQSLLRGMIEVDAARRLTVLTGPCPRRGGKNEPEPEQPVPRKVQIRSLPSLEDIDPDVLDSMHSLGCFRDRNKLLQDLLSEEEVPEPRGRGLAAQERDRYGVPGPPAPPLRAAGPDPALHADPPRKRVDSPMLNRHGKRRPERKSMEVLSVTDGGSPVPARRALEMAQHGQRCVPPAAPAGRRWTGPGSSLHPGPGVTPHPSPRGSPLPTPKGTPVHTPKESPAGTPNPTPPSSPSVGGVPWRTRLNSIKNSFLGSPRFHRRKLQVPTPEEMSNLTPESSPELAKKSWFGNFISLEKEEQIFVVIKDKPLSSIKADIVHAFLSIPSLSHSVISQTSFRAEYKATGGPAVFQKPVKFQVDITYTEGGAAQKENGIYSVTFTLLSGPSRRFKRVVETIQAQLLSTHEQPSAQHLSDTTNCMEMMTGRLSKCGSPLSNFFDVIKQLFSDEKNGQAAQAPSTPAKRSAHSPLGDSAAAGPGPGGDAEYPAGKDAARTGLPAARREQP</sequence>
<evidence type="ECO:0000256" key="11">
    <source>
        <dbReference type="ARBA" id="ARBA00047899"/>
    </source>
</evidence>
<feature type="compositionally biased region" description="Basic and acidic residues" evidence="16">
    <location>
        <begin position="323"/>
        <end position="338"/>
    </location>
</feature>
<feature type="region of interest" description="Disordered" evidence="16">
    <location>
        <begin position="496"/>
        <end position="519"/>
    </location>
</feature>
<comment type="catalytic activity">
    <reaction evidence="11">
        <text>L-threonyl-[protein] + ATP = O-phospho-L-threonyl-[protein] + ADP + H(+)</text>
        <dbReference type="Rhea" id="RHEA:46608"/>
        <dbReference type="Rhea" id="RHEA-COMP:11060"/>
        <dbReference type="Rhea" id="RHEA-COMP:11605"/>
        <dbReference type="ChEBI" id="CHEBI:15378"/>
        <dbReference type="ChEBI" id="CHEBI:30013"/>
        <dbReference type="ChEBI" id="CHEBI:30616"/>
        <dbReference type="ChEBI" id="CHEBI:61977"/>
        <dbReference type="ChEBI" id="CHEBI:456216"/>
        <dbReference type="EC" id="2.7.11.1"/>
    </reaction>
</comment>
<keyword evidence="8 15" id="KW-0067">ATP-binding</keyword>
<keyword evidence="9" id="KW-0460">Magnesium</keyword>
<organism evidence="18 19">
    <name type="scientific">Capra hircus</name>
    <name type="common">Goat</name>
    <dbReference type="NCBI Taxonomy" id="9925"/>
    <lineage>
        <taxon>Eukaryota</taxon>
        <taxon>Metazoa</taxon>
        <taxon>Chordata</taxon>
        <taxon>Craniata</taxon>
        <taxon>Vertebrata</taxon>
        <taxon>Euteleostomi</taxon>
        <taxon>Mammalia</taxon>
        <taxon>Eutheria</taxon>
        <taxon>Laurasiatheria</taxon>
        <taxon>Artiodactyla</taxon>
        <taxon>Ruminantia</taxon>
        <taxon>Pecora</taxon>
        <taxon>Bovidae</taxon>
        <taxon>Caprinae</taxon>
        <taxon>Capra</taxon>
    </lineage>
</organism>
<dbReference type="GO" id="GO:0050321">
    <property type="term" value="F:tau-protein kinase activity"/>
    <property type="evidence" value="ECO:0007669"/>
    <property type="project" value="UniProtKB-EC"/>
</dbReference>
<comment type="catalytic activity">
    <reaction evidence="13">
        <text>L-seryl-[protein] + ATP = O-phospho-L-seryl-[protein] + ADP + H(+)</text>
        <dbReference type="Rhea" id="RHEA:17989"/>
        <dbReference type="Rhea" id="RHEA-COMP:9863"/>
        <dbReference type="Rhea" id="RHEA-COMP:11604"/>
        <dbReference type="ChEBI" id="CHEBI:15378"/>
        <dbReference type="ChEBI" id="CHEBI:29999"/>
        <dbReference type="ChEBI" id="CHEBI:30616"/>
        <dbReference type="ChEBI" id="CHEBI:83421"/>
        <dbReference type="ChEBI" id="CHEBI:456216"/>
        <dbReference type="EC" id="2.7.11.1"/>
    </reaction>
</comment>
<dbReference type="FunFam" id="1.10.510.10:FF:000064">
    <property type="entry name" value="BR serine/threonine-protein kinase 2"/>
    <property type="match status" value="1"/>
</dbReference>
<keyword evidence="6 15" id="KW-0547">Nucleotide-binding</keyword>
<dbReference type="Pfam" id="PF21122">
    <property type="entry name" value="KA1_BRSK"/>
    <property type="match status" value="1"/>
</dbReference>
<keyword evidence="4" id="KW-0808">Transferase</keyword>
<dbReference type="CDD" id="cd14081">
    <property type="entry name" value="STKc_BRSK1_2"/>
    <property type="match status" value="1"/>
</dbReference>
<dbReference type="Pfam" id="PF00069">
    <property type="entry name" value="Pkinase"/>
    <property type="match status" value="1"/>
</dbReference>
<evidence type="ECO:0000313" key="19">
    <source>
        <dbReference type="Proteomes" id="UP000291000"/>
    </source>
</evidence>
<dbReference type="OMA" id="DTHCVPV"/>
<dbReference type="EMBL" id="LWLT01000026">
    <property type="status" value="NOT_ANNOTATED_CDS"/>
    <property type="molecule type" value="Genomic_DNA"/>
</dbReference>
<keyword evidence="7" id="KW-0418">Kinase</keyword>
<evidence type="ECO:0000256" key="2">
    <source>
        <dbReference type="ARBA" id="ARBA00006234"/>
    </source>
</evidence>
<gene>
    <name evidence="18" type="primary">BRSK2</name>
</gene>
<dbReference type="PANTHER" id="PTHR24346:SF108">
    <property type="entry name" value="BR SERINE_THREONINE KINASE 1"/>
    <property type="match status" value="1"/>
</dbReference>
<dbReference type="GO" id="GO:0005524">
    <property type="term" value="F:ATP binding"/>
    <property type="evidence" value="ECO:0007669"/>
    <property type="project" value="UniProtKB-UniRule"/>
</dbReference>
<reference evidence="18 19" key="1">
    <citation type="submission" date="2016-04" db="EMBL/GenBank/DDBJ databases">
        <title>Polished mammalian reference genomes with single-molecule sequencing and chromosome conformation capture applied to the Capra hircus genome.</title>
        <authorList>
            <person name="Bickhart D.M."/>
            <person name="Koren S."/>
            <person name="Rosen B."/>
            <person name="Hastie A."/>
            <person name="Liachko I."/>
            <person name="Sullivan S.T."/>
            <person name="Burton J."/>
            <person name="Sayre B.L."/>
            <person name="Huson H.J."/>
            <person name="Lee J."/>
            <person name="Lam E."/>
            <person name="Kelley C.M."/>
            <person name="Hutchison J.L."/>
            <person name="Zhou Y."/>
            <person name="Sun J."/>
            <person name="Crisa A."/>
            <person name="Schwartz J.C."/>
            <person name="Hammond J.A."/>
            <person name="Schroeder S.G."/>
            <person name="Liu G.E."/>
            <person name="Dunham M."/>
            <person name="Shendure J."/>
            <person name="Sonstegard T.S."/>
            <person name="Phillippy A.M."/>
            <person name="Van Tassell C.P."/>
            <person name="Smith T.P."/>
        </authorList>
    </citation>
    <scope>NUCLEOTIDE SEQUENCE [LARGE SCALE GENOMIC DNA]</scope>
</reference>
<dbReference type="InterPro" id="IPR008271">
    <property type="entry name" value="Ser/Thr_kinase_AS"/>
</dbReference>
<evidence type="ECO:0000256" key="4">
    <source>
        <dbReference type="ARBA" id="ARBA00022679"/>
    </source>
</evidence>
<reference evidence="18" key="3">
    <citation type="submission" date="2025-09" db="UniProtKB">
        <authorList>
            <consortium name="Ensembl"/>
        </authorList>
    </citation>
    <scope>IDENTIFICATION</scope>
</reference>
<evidence type="ECO:0000256" key="16">
    <source>
        <dbReference type="SAM" id="MobiDB-lite"/>
    </source>
</evidence>
<comment type="catalytic activity">
    <reaction evidence="14">
        <text>L-threonyl-[tau protein] + ATP = O-phospho-L-threonyl-[tau protein] + ADP + H(+)</text>
        <dbReference type="Rhea" id="RHEA:53904"/>
        <dbReference type="Rhea" id="RHEA-COMP:13703"/>
        <dbReference type="Rhea" id="RHEA-COMP:13704"/>
        <dbReference type="ChEBI" id="CHEBI:15378"/>
        <dbReference type="ChEBI" id="CHEBI:30013"/>
        <dbReference type="ChEBI" id="CHEBI:30616"/>
        <dbReference type="ChEBI" id="CHEBI:61977"/>
        <dbReference type="ChEBI" id="CHEBI:456216"/>
        <dbReference type="EC" id="2.7.11.26"/>
    </reaction>
</comment>
<dbReference type="Bgee" id="ENSCHIG00000013468">
    <property type="expression patterns" value="Expressed in prefrontal cortex and 10 other cell types or tissues"/>
</dbReference>